<keyword evidence="2" id="KW-1185">Reference proteome</keyword>
<reference evidence="1" key="1">
    <citation type="submission" date="2021-03" db="EMBL/GenBank/DDBJ databases">
        <title>Alkalibacter marinus sp. nov., isolated from tidal flat sediment.</title>
        <authorList>
            <person name="Namirimu T."/>
            <person name="Yang J.-A."/>
            <person name="Yang S.-H."/>
            <person name="Kim Y.-J."/>
            <person name="Kwon K.K."/>
        </authorList>
    </citation>
    <scope>NUCLEOTIDE SEQUENCE</scope>
    <source>
        <strain evidence="1">ES005</strain>
    </source>
</reference>
<dbReference type="GO" id="GO:0009976">
    <property type="term" value="F:tocopherol cyclase activity"/>
    <property type="evidence" value="ECO:0007669"/>
    <property type="project" value="InterPro"/>
</dbReference>
<proteinExistence type="predicted"/>
<dbReference type="PANTHER" id="PTHR35309:SF4">
    <property type="entry name" value="TOCOPHEROL CYCLASE"/>
    <property type="match status" value="1"/>
</dbReference>
<dbReference type="RefSeq" id="WP_207299807.1">
    <property type="nucleotide sequence ID" value="NZ_CP071444.1"/>
</dbReference>
<gene>
    <name evidence="1" type="ORF">J0B03_11880</name>
</gene>
<evidence type="ECO:0000313" key="2">
    <source>
        <dbReference type="Proteomes" id="UP000663499"/>
    </source>
</evidence>
<organism evidence="1 2">
    <name type="scientific">Alkalibacter rhizosphaerae</name>
    <dbReference type="NCBI Taxonomy" id="2815577"/>
    <lineage>
        <taxon>Bacteria</taxon>
        <taxon>Bacillati</taxon>
        <taxon>Bacillota</taxon>
        <taxon>Clostridia</taxon>
        <taxon>Eubacteriales</taxon>
        <taxon>Eubacteriaceae</taxon>
        <taxon>Alkalibacter</taxon>
    </lineage>
</organism>
<dbReference type="Proteomes" id="UP000663499">
    <property type="component" value="Chromosome"/>
</dbReference>
<dbReference type="Pfam" id="PF14249">
    <property type="entry name" value="Tocopherol_cycl"/>
    <property type="match status" value="1"/>
</dbReference>
<dbReference type="InterPro" id="IPR025893">
    <property type="entry name" value="Tocopherol_cyclase"/>
</dbReference>
<evidence type="ECO:0008006" key="3">
    <source>
        <dbReference type="Google" id="ProtNLM"/>
    </source>
</evidence>
<sequence length="301" mass="33994">MVGLKKKAAFEGWFVKIDDEANGLLFSVIWGYSTHEKTKHAFLQFQDNIRNDTAYISYPIEDLRWTSDPFELQIGKNKLSESGMHLDFEMDDIAVFGDSQFGDLSPIQVSFLKPNIMGWLSYFPNECNHAIISMDHKVSGSLQFGNQTFQISDADGYMEKDWGTGFPKEYVWLQANDRPHSAVVFSYATVPMLGKHAKGFFAVLNHEGQEYRFSSIEGSKMTHFDVSNDGFQASISKGPYRLDLEAKQADPVALASPVQGEMKAYIKESLEGSLVLRLTKKNKTIVELSSERASIDVHFKE</sequence>
<dbReference type="PANTHER" id="PTHR35309">
    <property type="match status" value="1"/>
</dbReference>
<name>A0A974XEZ1_9FIRM</name>
<dbReference type="SUPFAM" id="SSF159245">
    <property type="entry name" value="AttH-like"/>
    <property type="match status" value="1"/>
</dbReference>
<protein>
    <recommendedName>
        <fullName evidence="3">Tocopherol cyclase</fullName>
    </recommendedName>
</protein>
<evidence type="ECO:0000313" key="1">
    <source>
        <dbReference type="EMBL" id="QSX08466.1"/>
    </source>
</evidence>
<dbReference type="KEGG" id="alka:J0B03_11880"/>
<dbReference type="EMBL" id="CP071444">
    <property type="protein sequence ID" value="QSX08466.1"/>
    <property type="molecule type" value="Genomic_DNA"/>
</dbReference>
<dbReference type="AlphaFoldDB" id="A0A974XEZ1"/>
<accession>A0A974XEZ1</accession>